<gene>
    <name evidence="1" type="ORF">AVEN_266659_1</name>
</gene>
<reference evidence="1 2" key="1">
    <citation type="journal article" date="2019" name="Sci. Rep.">
        <title>Orb-weaving spider Araneus ventricosus genome elucidates the spidroin gene catalogue.</title>
        <authorList>
            <person name="Kono N."/>
            <person name="Nakamura H."/>
            <person name="Ohtoshi R."/>
            <person name="Moran D.A.P."/>
            <person name="Shinohara A."/>
            <person name="Yoshida Y."/>
            <person name="Fujiwara M."/>
            <person name="Mori M."/>
            <person name="Tomita M."/>
            <person name="Arakawa K."/>
        </authorList>
    </citation>
    <scope>NUCLEOTIDE SEQUENCE [LARGE SCALE GENOMIC DNA]</scope>
</reference>
<dbReference type="AlphaFoldDB" id="A0A4Y2LQL8"/>
<proteinExistence type="predicted"/>
<evidence type="ECO:0000313" key="1">
    <source>
        <dbReference type="EMBL" id="GBN16892.1"/>
    </source>
</evidence>
<sequence>MVAARMYIPALAGMPIGCFSRPYRRKFNLNSRELGYTSTVSPFNQVNIHQHVRAAAASVRSVARLLWRGLMWLRAGLWMGFDAPTFVAVMQPLH</sequence>
<dbReference type="EMBL" id="BGPR01006199">
    <property type="protein sequence ID" value="GBN16892.1"/>
    <property type="molecule type" value="Genomic_DNA"/>
</dbReference>
<name>A0A4Y2LQL8_ARAVE</name>
<comment type="caution">
    <text evidence="1">The sequence shown here is derived from an EMBL/GenBank/DDBJ whole genome shotgun (WGS) entry which is preliminary data.</text>
</comment>
<evidence type="ECO:0000313" key="2">
    <source>
        <dbReference type="Proteomes" id="UP000499080"/>
    </source>
</evidence>
<accession>A0A4Y2LQL8</accession>
<organism evidence="1 2">
    <name type="scientific">Araneus ventricosus</name>
    <name type="common">Orbweaver spider</name>
    <name type="synonym">Epeira ventricosa</name>
    <dbReference type="NCBI Taxonomy" id="182803"/>
    <lineage>
        <taxon>Eukaryota</taxon>
        <taxon>Metazoa</taxon>
        <taxon>Ecdysozoa</taxon>
        <taxon>Arthropoda</taxon>
        <taxon>Chelicerata</taxon>
        <taxon>Arachnida</taxon>
        <taxon>Araneae</taxon>
        <taxon>Araneomorphae</taxon>
        <taxon>Entelegynae</taxon>
        <taxon>Araneoidea</taxon>
        <taxon>Araneidae</taxon>
        <taxon>Araneus</taxon>
    </lineage>
</organism>
<protein>
    <submittedName>
        <fullName evidence="1">Uncharacterized protein</fullName>
    </submittedName>
</protein>
<dbReference type="Proteomes" id="UP000499080">
    <property type="component" value="Unassembled WGS sequence"/>
</dbReference>
<keyword evidence="2" id="KW-1185">Reference proteome</keyword>